<gene>
    <name evidence="2" type="ORF">TSUD_145740</name>
</gene>
<dbReference type="AlphaFoldDB" id="A0A2Z6N8W5"/>
<feature type="region of interest" description="Disordered" evidence="1">
    <location>
        <begin position="81"/>
        <end position="103"/>
    </location>
</feature>
<evidence type="ECO:0000313" key="2">
    <source>
        <dbReference type="EMBL" id="GAU32700.1"/>
    </source>
</evidence>
<proteinExistence type="predicted"/>
<feature type="compositionally biased region" description="Polar residues" evidence="1">
    <location>
        <begin position="1"/>
        <end position="17"/>
    </location>
</feature>
<accession>A0A2Z6N8W5</accession>
<dbReference type="EMBL" id="DF973502">
    <property type="protein sequence ID" value="GAU32700.1"/>
    <property type="molecule type" value="Genomic_DNA"/>
</dbReference>
<name>A0A2Z6N8W5_TRISU</name>
<feature type="region of interest" description="Disordered" evidence="1">
    <location>
        <begin position="164"/>
        <end position="187"/>
    </location>
</feature>
<feature type="compositionally biased region" description="Basic and acidic residues" evidence="1">
    <location>
        <begin position="18"/>
        <end position="39"/>
    </location>
</feature>
<evidence type="ECO:0000313" key="3">
    <source>
        <dbReference type="Proteomes" id="UP000242715"/>
    </source>
</evidence>
<keyword evidence="3" id="KW-1185">Reference proteome</keyword>
<feature type="compositionally biased region" description="Acidic residues" evidence="1">
    <location>
        <begin position="83"/>
        <end position="95"/>
    </location>
</feature>
<organism evidence="2 3">
    <name type="scientific">Trifolium subterraneum</name>
    <name type="common">Subterranean clover</name>
    <dbReference type="NCBI Taxonomy" id="3900"/>
    <lineage>
        <taxon>Eukaryota</taxon>
        <taxon>Viridiplantae</taxon>
        <taxon>Streptophyta</taxon>
        <taxon>Embryophyta</taxon>
        <taxon>Tracheophyta</taxon>
        <taxon>Spermatophyta</taxon>
        <taxon>Magnoliopsida</taxon>
        <taxon>eudicotyledons</taxon>
        <taxon>Gunneridae</taxon>
        <taxon>Pentapetalae</taxon>
        <taxon>rosids</taxon>
        <taxon>fabids</taxon>
        <taxon>Fabales</taxon>
        <taxon>Fabaceae</taxon>
        <taxon>Papilionoideae</taxon>
        <taxon>50 kb inversion clade</taxon>
        <taxon>NPAAA clade</taxon>
        <taxon>Hologalegina</taxon>
        <taxon>IRL clade</taxon>
        <taxon>Trifolieae</taxon>
        <taxon>Trifolium</taxon>
    </lineage>
</organism>
<feature type="region of interest" description="Disordered" evidence="1">
    <location>
        <begin position="1"/>
        <end position="50"/>
    </location>
</feature>
<sequence>MTSSSALLGQENSNATKTTDERDLQERSTKKIKDGEHEFSNQSSVPKDYSDLMDLLSKEIGGGRSYKATFVGEVEEEMLKDTLEDEGSDVGEGDAEGIRIEEKKFGEYECPEFNGHMEMGPTQIVQPNIPRPPNAGVHTPIFDPNVQHQGYNLGVENDEFMDANENATTGESGSDMEVVHETPQTDQ</sequence>
<reference evidence="3" key="1">
    <citation type="journal article" date="2017" name="Front. Plant Sci.">
        <title>Climate Clever Clovers: New Paradigm to Reduce the Environmental Footprint of Ruminants by Breeding Low Methanogenic Forages Utilizing Haplotype Variation.</title>
        <authorList>
            <person name="Kaur P."/>
            <person name="Appels R."/>
            <person name="Bayer P.E."/>
            <person name="Keeble-Gagnere G."/>
            <person name="Wang J."/>
            <person name="Hirakawa H."/>
            <person name="Shirasawa K."/>
            <person name="Vercoe P."/>
            <person name="Stefanova K."/>
            <person name="Durmic Z."/>
            <person name="Nichols P."/>
            <person name="Revell C."/>
            <person name="Isobe S.N."/>
            <person name="Edwards D."/>
            <person name="Erskine W."/>
        </authorList>
    </citation>
    <scope>NUCLEOTIDE SEQUENCE [LARGE SCALE GENOMIC DNA]</scope>
    <source>
        <strain evidence="3">cv. Daliak</strain>
    </source>
</reference>
<evidence type="ECO:0000256" key="1">
    <source>
        <dbReference type="SAM" id="MobiDB-lite"/>
    </source>
</evidence>
<protein>
    <submittedName>
        <fullName evidence="2">Uncharacterized protein</fullName>
    </submittedName>
</protein>
<dbReference type="Proteomes" id="UP000242715">
    <property type="component" value="Unassembled WGS sequence"/>
</dbReference>